<dbReference type="WBParaSite" id="ASIM_0000760001-mRNA-1">
    <property type="protein sequence ID" value="ASIM_0000760001-mRNA-1"/>
    <property type="gene ID" value="ASIM_0000760001"/>
</dbReference>
<organism evidence="3">
    <name type="scientific">Anisakis simplex</name>
    <name type="common">Herring worm</name>
    <dbReference type="NCBI Taxonomy" id="6269"/>
    <lineage>
        <taxon>Eukaryota</taxon>
        <taxon>Metazoa</taxon>
        <taxon>Ecdysozoa</taxon>
        <taxon>Nematoda</taxon>
        <taxon>Chromadorea</taxon>
        <taxon>Rhabditida</taxon>
        <taxon>Spirurina</taxon>
        <taxon>Ascaridomorpha</taxon>
        <taxon>Ascaridoidea</taxon>
        <taxon>Anisakidae</taxon>
        <taxon>Anisakis</taxon>
        <taxon>Anisakis simplex complex</taxon>
    </lineage>
</organism>
<dbReference type="Proteomes" id="UP000267096">
    <property type="component" value="Unassembled WGS sequence"/>
</dbReference>
<protein>
    <submittedName>
        <fullName evidence="3">Transposase</fullName>
    </submittedName>
</protein>
<reference evidence="1 2" key="2">
    <citation type="submission" date="2018-11" db="EMBL/GenBank/DDBJ databases">
        <authorList>
            <consortium name="Pathogen Informatics"/>
        </authorList>
    </citation>
    <scope>NUCLEOTIDE SEQUENCE [LARGE SCALE GENOMIC DNA]</scope>
</reference>
<dbReference type="EMBL" id="UYRR01017665">
    <property type="protein sequence ID" value="VDK29030.1"/>
    <property type="molecule type" value="Genomic_DNA"/>
</dbReference>
<proteinExistence type="predicted"/>
<evidence type="ECO:0000313" key="3">
    <source>
        <dbReference type="WBParaSite" id="ASIM_0000760001-mRNA-1"/>
    </source>
</evidence>
<evidence type="ECO:0000313" key="2">
    <source>
        <dbReference type="Proteomes" id="UP000267096"/>
    </source>
</evidence>
<name>A0A0M3JIY4_ANISI</name>
<accession>A0A0M3JIY4</accession>
<gene>
    <name evidence="1" type="ORF">ASIM_LOCUS7365</name>
</gene>
<evidence type="ECO:0000313" key="1">
    <source>
        <dbReference type="EMBL" id="VDK29030.1"/>
    </source>
</evidence>
<sequence length="73" mass="8213">MRNSTLKISTNGYVGFAQFSDNAHDLRVGVDTDWPRESDPALIAPYLCKYANKLSLQIDQLFSYRAIGVHLLP</sequence>
<dbReference type="AlphaFoldDB" id="A0A0M3JIY4"/>
<keyword evidence="2" id="KW-1185">Reference proteome</keyword>
<reference evidence="3" key="1">
    <citation type="submission" date="2017-02" db="UniProtKB">
        <authorList>
            <consortium name="WormBaseParasite"/>
        </authorList>
    </citation>
    <scope>IDENTIFICATION</scope>
</reference>